<protein>
    <recommendedName>
        <fullName evidence="4">SbsA Ig-like domain-containing protein</fullName>
    </recommendedName>
</protein>
<evidence type="ECO:0000256" key="3">
    <source>
        <dbReference type="SAM" id="Phobius"/>
    </source>
</evidence>
<reference evidence="5 6" key="1">
    <citation type="submission" date="2024-02" db="EMBL/GenBank/DDBJ databases">
        <authorList>
            <person name="Chen Y."/>
            <person name="Shah S."/>
            <person name="Dougan E. K."/>
            <person name="Thang M."/>
            <person name="Chan C."/>
        </authorList>
    </citation>
    <scope>NUCLEOTIDE SEQUENCE [LARGE SCALE GENOMIC DNA]</scope>
</reference>
<keyword evidence="6" id="KW-1185">Reference proteome</keyword>
<name>A0ABP0PWI0_9DINO</name>
<dbReference type="EMBL" id="CAXAMN010023695">
    <property type="protein sequence ID" value="CAK9079953.1"/>
    <property type="molecule type" value="Genomic_DNA"/>
</dbReference>
<keyword evidence="3" id="KW-0472">Membrane</keyword>
<feature type="compositionally biased region" description="Low complexity" evidence="2">
    <location>
        <begin position="349"/>
        <end position="364"/>
    </location>
</feature>
<evidence type="ECO:0000259" key="4">
    <source>
        <dbReference type="Pfam" id="PF13205"/>
    </source>
</evidence>
<feature type="transmembrane region" description="Helical" evidence="3">
    <location>
        <begin position="961"/>
        <end position="982"/>
    </location>
</feature>
<sequence length="1216" mass="130951">MVAAFSAGSSVQDFAVSMVSRAMSMAGKVEAGATTATMEMVTTAAMSPMDIMAMATKVATKVATTVTTRVATTVTTRGGYHGGYQDGYQGGYQDGYQEDDGHRYDETMGDAKTIGPKEEGAEPRQGVPPQAGPVEALEEPVPAAGEDLPPPEEEAPEEVAPVETNEVEQQTEAPDEQTEAPDELSGPPLMLVNSEGQNLLAKEKTRQLINKVNLLSKSLQAVCEAKRDEEDLPPMEEEMREICRVREGDEFDDHFGYGAPPGEADYYGEHGDHGWGHDQWGHDQWGHDQWGHGEYGGHGPTAPGASRSDRERSVRQRALVHSHGRLALPSHGGGLSSSGDAEPTEKTPRVSLSRRSSVPSSAEGGGAEVLVVVPRWKSKVVWKSKDTGDAERIDFSTTLVNRVSSDEEVVQGTISLNGTITPESVSKLNWAAQNALVQACGHGSKVIANAVLQLSWVTRRGVDIKFFVLPRLGGGGDCARTLVEGSAGAFEPPFQVSGALRKPIFRNMIQNELELLGFGALMSDMYLRLWRITCDVQPVWRNGNSLTEQNPVTICGTYASGWEVYFEPSITEPATAVGVSLGYSAGNTGSVAQQFSDKCMVANSPCFCSSMSSCGWRRKEDGVGMHCKTLDSSDTATPVTCDACAQQPGCPPSCSSASYPCHCASIEATCRWDVTTGVCLEGPAPNGEDVPCSSCSLQDRCQALRPRALEFRPNSIFALTREGPKSLIEVDFNVALALPAVAARAAARFLCGTDGFDPLANSLQLLEYVVPPEALLVEGRTLKLASGTVQVVEPTRCTLILSGGVVSSRDDGLPSQPVEFGEYYFNMKDSVPPQVAAFWPSNGAGSVPTVTQWITISFSERIRATESFEALLTRTDVMGEPADPPVAVSLHSVHQRTMTLAIQGLLGPGRFYQLTISDKSIIDYGSLAFEGITAGAYKFKTEGTYEEVQVIEAPAESLPGAAIAGIVGGAVVLLLTALFLCYRGYIAASEKDDLVHVIEQDDNNKKKNKKEKSNEPPAIFGSDAIRDMQIDQLPETPDNRKQGAVLFAFDEDGEDPLRKAAAMEEGTTRTNRRVSRASLRAEAFAEAHPELSQGLPGRPSVASNQPTNERHGHHHSNERSGRHGSNEHSGRHGSNERSGHHSNERGSNERSGHHGSNERSGHHSNERSNRPSHGRHSVHSNQVPEDVRPPTSSKKEEPKKEPPKMKPGFFLGAWDG</sequence>
<keyword evidence="3" id="KW-0812">Transmembrane</keyword>
<feature type="region of interest" description="Disordered" evidence="2">
    <location>
        <begin position="85"/>
        <end position="187"/>
    </location>
</feature>
<evidence type="ECO:0000313" key="5">
    <source>
        <dbReference type="EMBL" id="CAK9079953.1"/>
    </source>
</evidence>
<feature type="compositionally biased region" description="Acidic residues" evidence="2">
    <location>
        <begin position="173"/>
        <end position="182"/>
    </location>
</feature>
<feature type="region of interest" description="Disordered" evidence="2">
    <location>
        <begin position="286"/>
        <end position="364"/>
    </location>
</feature>
<feature type="region of interest" description="Disordered" evidence="2">
    <location>
        <begin position="1003"/>
        <end position="1025"/>
    </location>
</feature>
<feature type="region of interest" description="Disordered" evidence="2">
    <location>
        <begin position="1087"/>
        <end position="1216"/>
    </location>
</feature>
<comment type="caution">
    <text evidence="5">The sequence shown here is derived from an EMBL/GenBank/DDBJ whole genome shotgun (WGS) entry which is preliminary data.</text>
</comment>
<gene>
    <name evidence="5" type="ORF">CCMP2556_LOCUS39310</name>
</gene>
<feature type="compositionally biased region" description="Low complexity" evidence="2">
    <location>
        <begin position="158"/>
        <end position="168"/>
    </location>
</feature>
<dbReference type="InterPro" id="IPR032812">
    <property type="entry name" value="SbsA_Ig"/>
</dbReference>
<accession>A0ABP0PWI0</accession>
<dbReference type="Proteomes" id="UP001642484">
    <property type="component" value="Unassembled WGS sequence"/>
</dbReference>
<organism evidence="5 6">
    <name type="scientific">Durusdinium trenchii</name>
    <dbReference type="NCBI Taxonomy" id="1381693"/>
    <lineage>
        <taxon>Eukaryota</taxon>
        <taxon>Sar</taxon>
        <taxon>Alveolata</taxon>
        <taxon>Dinophyceae</taxon>
        <taxon>Suessiales</taxon>
        <taxon>Symbiodiniaceae</taxon>
        <taxon>Durusdinium</taxon>
    </lineage>
</organism>
<feature type="compositionally biased region" description="Basic and acidic residues" evidence="2">
    <location>
        <begin position="1115"/>
        <end position="1169"/>
    </location>
</feature>
<keyword evidence="3" id="KW-1133">Transmembrane helix</keyword>
<keyword evidence="1" id="KW-0732">Signal</keyword>
<feature type="domain" description="SbsA Ig-like" evidence="4">
    <location>
        <begin position="829"/>
        <end position="941"/>
    </location>
</feature>
<dbReference type="Pfam" id="PF13205">
    <property type="entry name" value="Big_5"/>
    <property type="match status" value="1"/>
</dbReference>
<evidence type="ECO:0000313" key="6">
    <source>
        <dbReference type="Proteomes" id="UP001642484"/>
    </source>
</evidence>
<feature type="compositionally biased region" description="Basic and acidic residues" evidence="2">
    <location>
        <begin position="1185"/>
        <end position="1204"/>
    </location>
</feature>
<proteinExistence type="predicted"/>
<evidence type="ECO:0000256" key="1">
    <source>
        <dbReference type="ARBA" id="ARBA00022729"/>
    </source>
</evidence>
<evidence type="ECO:0000256" key="2">
    <source>
        <dbReference type="SAM" id="MobiDB-lite"/>
    </source>
</evidence>